<sequence length="342" mass="35593">MYRETLMQFIRSARNLVVGAVLVTGLAASATAQDLKFFTIGTGGTAYTYYPVGGVIANAISKPPGSRPCEEGGSCGVEGLIASAVSSRGSVDNINAIVSGLRNSGFAQSDVAYWAYTGTGTMDGQPPAENLRTIAALFEEHIHLVALADSGIDSVKDLAGKRVSLDEPGSGTYVDAGLILEANGLSVDDVTAEALKGNAASEALRNGKIDAFFVVAGYPTGSLVELASAEDIKLVPISGEGADQLTSEFGFFAQSSIPEGTYEGVPATETVAVGAQWFTSAEEDPELIYEITKALWNDNSRKLLDVGHAKGKTITAETALSGIGVPLHDGAKRFYEEAGLIK</sequence>
<dbReference type="EMBL" id="FWFU01000001">
    <property type="protein sequence ID" value="SLN25203.1"/>
    <property type="molecule type" value="Genomic_DNA"/>
</dbReference>
<organism evidence="2 3">
    <name type="scientific">Roseovarius halotolerans</name>
    <dbReference type="NCBI Taxonomy" id="505353"/>
    <lineage>
        <taxon>Bacteria</taxon>
        <taxon>Pseudomonadati</taxon>
        <taxon>Pseudomonadota</taxon>
        <taxon>Alphaproteobacteria</taxon>
        <taxon>Rhodobacterales</taxon>
        <taxon>Roseobacteraceae</taxon>
        <taxon>Roseovarius</taxon>
    </lineage>
</organism>
<dbReference type="AlphaFoldDB" id="A0A1X6YLT7"/>
<dbReference type="Pfam" id="PF16868">
    <property type="entry name" value="NMT1_3"/>
    <property type="match status" value="1"/>
</dbReference>
<dbReference type="PANTHER" id="PTHR42941">
    <property type="entry name" value="SLL1037 PROTEIN"/>
    <property type="match status" value="1"/>
</dbReference>
<dbReference type="Proteomes" id="UP000193207">
    <property type="component" value="Unassembled WGS sequence"/>
</dbReference>
<feature type="signal peptide" evidence="1">
    <location>
        <begin position="1"/>
        <end position="32"/>
    </location>
</feature>
<protein>
    <submittedName>
        <fullName evidence="2">NMT1/THI5 like protein</fullName>
    </submittedName>
</protein>
<dbReference type="CDD" id="cd13520">
    <property type="entry name" value="PBP2_TAXI_TRAP"/>
    <property type="match status" value="1"/>
</dbReference>
<dbReference type="InterPro" id="IPR011852">
    <property type="entry name" value="TRAP_TAXI"/>
</dbReference>
<keyword evidence="3" id="KW-1185">Reference proteome</keyword>
<dbReference type="NCBIfam" id="TIGR02122">
    <property type="entry name" value="TRAP_TAXI"/>
    <property type="match status" value="1"/>
</dbReference>
<dbReference type="SUPFAM" id="SSF53850">
    <property type="entry name" value="Periplasmic binding protein-like II"/>
    <property type="match status" value="1"/>
</dbReference>
<accession>A0A1X6YLT7</accession>
<evidence type="ECO:0000313" key="2">
    <source>
        <dbReference type="EMBL" id="SLN25203.1"/>
    </source>
</evidence>
<feature type="chain" id="PRO_5012394668" evidence="1">
    <location>
        <begin position="33"/>
        <end position="342"/>
    </location>
</feature>
<dbReference type="Gene3D" id="3.40.190.10">
    <property type="entry name" value="Periplasmic binding protein-like II"/>
    <property type="match status" value="2"/>
</dbReference>
<evidence type="ECO:0000256" key="1">
    <source>
        <dbReference type="SAM" id="SignalP"/>
    </source>
</evidence>
<dbReference type="PANTHER" id="PTHR42941:SF1">
    <property type="entry name" value="SLL1037 PROTEIN"/>
    <property type="match status" value="1"/>
</dbReference>
<gene>
    <name evidence="2" type="ORF">ROH8110_01098</name>
</gene>
<name>A0A1X6YLT7_9RHOB</name>
<keyword evidence="1" id="KW-0732">Signal</keyword>
<evidence type="ECO:0000313" key="3">
    <source>
        <dbReference type="Proteomes" id="UP000193207"/>
    </source>
</evidence>
<proteinExistence type="predicted"/>
<reference evidence="2 3" key="1">
    <citation type="submission" date="2017-03" db="EMBL/GenBank/DDBJ databases">
        <authorList>
            <person name="Afonso C.L."/>
            <person name="Miller P.J."/>
            <person name="Scott M.A."/>
            <person name="Spackman E."/>
            <person name="Goraichik I."/>
            <person name="Dimitrov K.M."/>
            <person name="Suarez D.L."/>
            <person name="Swayne D.E."/>
        </authorList>
    </citation>
    <scope>NUCLEOTIDE SEQUENCE [LARGE SCALE GENOMIC DNA]</scope>
    <source>
        <strain evidence="2 3">CECT 8110</strain>
    </source>
</reference>